<gene>
    <name evidence="2" type="ORF">EYS09_03830</name>
</gene>
<evidence type="ECO:0000313" key="2">
    <source>
        <dbReference type="EMBL" id="TBO60909.1"/>
    </source>
</evidence>
<sequence>MTAYYPEADETLPALVRRVLPGLSPEVRARVQVVTGGERAGLVVPEHATPVTVTPTVRPPRSEPPAPAPEPDEPQLAARRPRRRTITKETT</sequence>
<proteinExistence type="predicted"/>
<dbReference type="AlphaFoldDB" id="A0A4Q9I1W4"/>
<comment type="caution">
    <text evidence="2">The sequence shown here is derived from an EMBL/GenBank/DDBJ whole genome shotgun (WGS) entry which is preliminary data.</text>
</comment>
<dbReference type="Proteomes" id="UP000292452">
    <property type="component" value="Unassembled WGS sequence"/>
</dbReference>
<evidence type="ECO:0000256" key="1">
    <source>
        <dbReference type="SAM" id="MobiDB-lite"/>
    </source>
</evidence>
<accession>A0A4Q9I1W4</accession>
<organism evidence="2 3">
    <name type="scientific">Streptomyces kasugaensis</name>
    <dbReference type="NCBI Taxonomy" id="1946"/>
    <lineage>
        <taxon>Bacteria</taxon>
        <taxon>Bacillati</taxon>
        <taxon>Actinomycetota</taxon>
        <taxon>Actinomycetes</taxon>
        <taxon>Kitasatosporales</taxon>
        <taxon>Streptomycetaceae</taxon>
        <taxon>Streptomyces</taxon>
    </lineage>
</organism>
<dbReference type="RefSeq" id="WP_131122162.1">
    <property type="nucleotide sequence ID" value="NZ_SIXH01000021.1"/>
</dbReference>
<feature type="region of interest" description="Disordered" evidence="1">
    <location>
        <begin position="52"/>
        <end position="91"/>
    </location>
</feature>
<keyword evidence="3" id="KW-1185">Reference proteome</keyword>
<dbReference type="EMBL" id="SIXH01000021">
    <property type="protein sequence ID" value="TBO60909.1"/>
    <property type="molecule type" value="Genomic_DNA"/>
</dbReference>
<protein>
    <submittedName>
        <fullName evidence="2">Uncharacterized protein</fullName>
    </submittedName>
</protein>
<name>A0A4Q9I1W4_STRKA</name>
<evidence type="ECO:0000313" key="3">
    <source>
        <dbReference type="Proteomes" id="UP000292452"/>
    </source>
</evidence>
<reference evidence="2 3" key="1">
    <citation type="submission" date="2019-02" db="EMBL/GenBank/DDBJ databases">
        <title>Draft Genome Sequence of Streptomyces sp. AM-2504, identified by 16S rRNA comparative analysis as a Streptomyces Kasugaensis strain.</title>
        <authorList>
            <person name="Napolioni V."/>
            <person name="Giuliodori A.M."/>
            <person name="Spurio R."/>
            <person name="Fabbretti A."/>
        </authorList>
    </citation>
    <scope>NUCLEOTIDE SEQUENCE [LARGE SCALE GENOMIC DNA]</scope>
    <source>
        <strain evidence="2 3">AM-2504</strain>
    </source>
</reference>